<dbReference type="InterPro" id="IPR004360">
    <property type="entry name" value="Glyas_Fos-R_dOase_dom"/>
</dbReference>
<keyword evidence="3" id="KW-0223">Dioxygenase</keyword>
<accession>A0A135SA42</accession>
<dbReference type="PANTHER" id="PTHR21366">
    <property type="entry name" value="GLYOXALASE FAMILY PROTEIN"/>
    <property type="match status" value="1"/>
</dbReference>
<dbReference type="Proteomes" id="UP000070328">
    <property type="component" value="Unassembled WGS sequence"/>
</dbReference>
<evidence type="ECO:0000313" key="3">
    <source>
        <dbReference type="EMBL" id="KXH32782.1"/>
    </source>
</evidence>
<dbReference type="EMBL" id="JFBX01000628">
    <property type="protein sequence ID" value="KXH32782.1"/>
    <property type="molecule type" value="Genomic_DNA"/>
</dbReference>
<proteinExistence type="inferred from homology"/>
<name>A0A135SA42_9PEZI</name>
<dbReference type="SUPFAM" id="SSF54593">
    <property type="entry name" value="Glyoxalase/Bleomycin resistance protein/Dihydroxybiphenyl dioxygenase"/>
    <property type="match status" value="1"/>
</dbReference>
<dbReference type="InterPro" id="IPR050383">
    <property type="entry name" value="GlyoxalaseI/FosfomycinResist"/>
</dbReference>
<protein>
    <submittedName>
        <fullName evidence="3">Biphenyl-2,3-diol 1,2-dioxygenase 2</fullName>
    </submittedName>
</protein>
<dbReference type="InterPro" id="IPR029068">
    <property type="entry name" value="Glyas_Bleomycin-R_OHBP_Dase"/>
</dbReference>
<comment type="similarity">
    <text evidence="1">Belongs to the glyoxalase I family.</text>
</comment>
<dbReference type="AlphaFoldDB" id="A0A135SA42"/>
<gene>
    <name evidence="3" type="ORF">CSIM01_04275</name>
</gene>
<dbReference type="PANTHER" id="PTHR21366:SF14">
    <property type="entry name" value="GLYOXALASE DOMAIN-CONTAINING PROTEIN 5"/>
    <property type="match status" value="1"/>
</dbReference>
<evidence type="ECO:0000313" key="4">
    <source>
        <dbReference type="Proteomes" id="UP000070328"/>
    </source>
</evidence>
<feature type="domain" description="VOC" evidence="2">
    <location>
        <begin position="17"/>
        <end position="136"/>
    </location>
</feature>
<organism evidence="3 4">
    <name type="scientific">Colletotrichum simmondsii</name>
    <dbReference type="NCBI Taxonomy" id="703756"/>
    <lineage>
        <taxon>Eukaryota</taxon>
        <taxon>Fungi</taxon>
        <taxon>Dikarya</taxon>
        <taxon>Ascomycota</taxon>
        <taxon>Pezizomycotina</taxon>
        <taxon>Sordariomycetes</taxon>
        <taxon>Hypocreomycetidae</taxon>
        <taxon>Glomerellales</taxon>
        <taxon>Glomerellaceae</taxon>
        <taxon>Colletotrichum</taxon>
        <taxon>Colletotrichum acutatum species complex</taxon>
    </lineage>
</organism>
<dbReference type="InterPro" id="IPR037523">
    <property type="entry name" value="VOC_core"/>
</dbReference>
<dbReference type="Gene3D" id="3.10.180.10">
    <property type="entry name" value="2,3-Dihydroxybiphenyl 1,2-Dioxygenase, domain 1"/>
    <property type="match status" value="1"/>
</dbReference>
<keyword evidence="4" id="KW-1185">Reference proteome</keyword>
<dbReference type="GO" id="GO:0051213">
    <property type="term" value="F:dioxygenase activity"/>
    <property type="evidence" value="ECO:0007669"/>
    <property type="project" value="UniProtKB-KW"/>
</dbReference>
<reference evidence="3 4" key="1">
    <citation type="submission" date="2014-02" db="EMBL/GenBank/DDBJ databases">
        <title>The genome sequence of Colletotrichum simmondsii CBS122122.</title>
        <authorList>
            <person name="Baroncelli R."/>
            <person name="Thon M.R."/>
        </authorList>
    </citation>
    <scope>NUCLEOTIDE SEQUENCE [LARGE SCALE GENOMIC DNA]</scope>
    <source>
        <strain evidence="3 4">CBS122122</strain>
    </source>
</reference>
<dbReference type="Pfam" id="PF00903">
    <property type="entry name" value="Glyoxalase"/>
    <property type="match status" value="1"/>
</dbReference>
<sequence>MALDFGQHQGLVKSPKRVGHVVFKTNQFRVMVDFYVSFLGCIVAFENEALSILRFDDEDDHHRVAIVELPGLKTAEPQATGLEHVAFCYSTLADLLSTYQTHKANGITPYWCVNHGPTTSLYYKDPDGNGVELLVDNFETVREANDFMASSLFVENPIGTEFDPDDLVRRLEQGESESALKRRVEIGPRKAFGC</sequence>
<comment type="caution">
    <text evidence="3">The sequence shown here is derived from an EMBL/GenBank/DDBJ whole genome shotgun (WGS) entry which is preliminary data.</text>
</comment>
<dbReference type="PROSITE" id="PS51819">
    <property type="entry name" value="VOC"/>
    <property type="match status" value="1"/>
</dbReference>
<evidence type="ECO:0000259" key="2">
    <source>
        <dbReference type="PROSITE" id="PS51819"/>
    </source>
</evidence>
<evidence type="ECO:0000256" key="1">
    <source>
        <dbReference type="ARBA" id="ARBA00010363"/>
    </source>
</evidence>
<keyword evidence="3" id="KW-0560">Oxidoreductase</keyword>
<dbReference type="OrthoDB" id="5371818at2759"/>